<protein>
    <submittedName>
        <fullName evidence="1">Uncharacterized protein</fullName>
    </submittedName>
</protein>
<dbReference type="HOGENOM" id="CLU_3433116_0_0_1"/>
<accession>T0KVL9</accession>
<evidence type="ECO:0000313" key="2">
    <source>
        <dbReference type="Proteomes" id="UP000015530"/>
    </source>
</evidence>
<sequence length="16" mass="1813">MLLTEPAKLYSFSSII</sequence>
<gene>
    <name evidence="1" type="ORF">CGLO_03437</name>
</gene>
<reference evidence="2" key="1">
    <citation type="journal article" date="2013" name="Mol. Plant Microbe Interact.">
        <title>Global aspects of pacC regulation of pathogenicity genes in Colletotrichum gloeosporioides as revealed by transcriptome analysis.</title>
        <authorList>
            <person name="Alkan N."/>
            <person name="Meng X."/>
            <person name="Friedlander G."/>
            <person name="Reuveni E."/>
            <person name="Sukno S."/>
            <person name="Sherman A."/>
            <person name="Thon M."/>
            <person name="Fluhr R."/>
            <person name="Prusky D."/>
        </authorList>
    </citation>
    <scope>NUCLEOTIDE SEQUENCE [LARGE SCALE GENOMIC DNA]</scope>
    <source>
        <strain evidence="2">Cg-14</strain>
    </source>
</reference>
<dbReference type="Proteomes" id="UP000015530">
    <property type="component" value="Unassembled WGS sequence"/>
</dbReference>
<proteinExistence type="predicted"/>
<dbReference type="AlphaFoldDB" id="T0KVL9"/>
<organism evidence="1 2">
    <name type="scientific">Colletotrichum gloeosporioides (strain Cg-14)</name>
    <name type="common">Anthracnose fungus</name>
    <name type="synonym">Glomerella cingulata</name>
    <dbReference type="NCBI Taxonomy" id="1237896"/>
    <lineage>
        <taxon>Eukaryota</taxon>
        <taxon>Fungi</taxon>
        <taxon>Dikarya</taxon>
        <taxon>Ascomycota</taxon>
        <taxon>Pezizomycotina</taxon>
        <taxon>Sordariomycetes</taxon>
        <taxon>Hypocreomycetidae</taxon>
        <taxon>Glomerellales</taxon>
        <taxon>Glomerellaceae</taxon>
        <taxon>Colletotrichum</taxon>
        <taxon>Colletotrichum gloeosporioides species complex</taxon>
    </lineage>
</organism>
<evidence type="ECO:0000313" key="1">
    <source>
        <dbReference type="EMBL" id="EQB56548.1"/>
    </source>
</evidence>
<comment type="caution">
    <text evidence="1">The sequence shown here is derived from an EMBL/GenBank/DDBJ whole genome shotgun (WGS) entry which is preliminary data.</text>
</comment>
<name>T0KVL9_COLGC</name>
<dbReference type="EMBL" id="AMYD01000715">
    <property type="protein sequence ID" value="EQB56548.1"/>
    <property type="molecule type" value="Genomic_DNA"/>
</dbReference>